<dbReference type="InterPro" id="IPR046673">
    <property type="entry name" value="ToxA_N"/>
</dbReference>
<protein>
    <recommendedName>
        <fullName evidence="2">Dermonecrotic toxin N-terminal domain-containing protein</fullName>
    </recommendedName>
</protein>
<feature type="region of interest" description="Disordered" evidence="1">
    <location>
        <begin position="1263"/>
        <end position="1288"/>
    </location>
</feature>
<accession>A0ABY6QP34</accession>
<keyword evidence="4" id="KW-1185">Reference proteome</keyword>
<proteinExistence type="predicted"/>
<dbReference type="EMBL" id="CP112866">
    <property type="protein sequence ID" value="UZW20738.1"/>
    <property type="molecule type" value="Genomic_DNA"/>
</dbReference>
<evidence type="ECO:0000256" key="1">
    <source>
        <dbReference type="SAM" id="MobiDB-lite"/>
    </source>
</evidence>
<evidence type="ECO:0000313" key="3">
    <source>
        <dbReference type="EMBL" id="UZW20738.1"/>
    </source>
</evidence>
<feature type="domain" description="Dermonecrotic toxin N-terminal" evidence="2">
    <location>
        <begin position="388"/>
        <end position="628"/>
    </location>
</feature>
<evidence type="ECO:0000313" key="4">
    <source>
        <dbReference type="Proteomes" id="UP001164116"/>
    </source>
</evidence>
<dbReference type="RefSeq" id="WP_266247922.1">
    <property type="nucleotide sequence ID" value="NZ_CP112866.1"/>
</dbReference>
<name>A0ABY6QP34_9PSED</name>
<dbReference type="Pfam" id="PF20178">
    <property type="entry name" value="ToxA_N"/>
    <property type="match status" value="1"/>
</dbReference>
<sequence>MPDSSPAALFSPPSALPAGVNTPALAVAREFAGLPTLEQVIQHQLATAIGQRYPSLRLDLAATQLATPNGKQWFFRPLLSVVHDYLGGVVNLDFSDIGNLGYYLTDNPPRQLKLPGTTATRIDMKVIEGLIKELNETLPIGLQNAIGDYWRDDSRDDRWRWLADMLMDTLRIAALRRTDLDDQARDMLDQFIGTPDREQRSARHGAQAVFAYCLEATLRSAGRSVTVLGPELVLTRPSHGTSTVLLCNPGGQIEAFTSMDALTQAWGQRQGAGYRVDDILIRRYEPDANAFDHEAALLLNRQLEQLGALSLPATQGFAALQAEYRRIVDPAQFFADSPTIAPDLLTTLRPQLPAWLQDADSATKAEYGRYSLTLASAKQRAGGRTFLSGIKDIKTFTADNLRNELRRDALRFNSPAEASALDPDQLELTFSVAAGYPGTVGVIQHERMGLTELAVNNLSSRPKGQMRINHRQGLPLPSWLTPDYVTGSGGLIERVDIGRHYPGLLQTQLLGDDEQAREREVLFADQVSVQLPMLALELSLQHASGMTRAGARRVAALTARDVADQQDIVIRHLALSSHPGAHSDQVANMYIIEARNIEDGPHILYRPLYREPLREFHSRAALFDAIAEPGELQSSVLLWLDDSARPIYANNGFHEPHYLRFGQGDEFSPVRTPEPATLSVDGLNDELHQCLLTGRLMQYLYSSNAQALVAQADRTSVSNSESRWQVLLEGGGLLFGSVLYPLLRGPLLLTAWLATLYAGLEHDVQGQESTDPQVRELATVDLLLNLGLALLEGPPLPTVAHVATGTPRKSSLPPPPHAAEQWPVPAAPHIHQGAVALPGVLLGADTAPLDFSFAHARQRLTASQRARLAGYKAQRPRVLPAPILHGPRKGLYVVDNLWHALVDGQWYQVELEPGNGAVIIVDSLDSARRGPHLRTDGQGTWTLDTRLRLRGGMPPRRIAEQRRRKAQRVTELEADYAQFLGQQATQNRTVEVAQAVMESAQQDTRYTDAQRADTRRRFETALEQQTRSYQKILEAAQERRELDIPLSAQTVAVLLENSVNNARKLVVVAEADRQALYRANSKFTVQGAEFDLAVMLDPEGHEQFIKALLDINERSIHWLQAKDRHLNELLGQGTPGAQAFTRLTEGRPQEISALAIQDLQIRTLKLQVIKEDAPAFQALDAIVSPLSQHVRTHSELNTLELTAGDRVSVLDSLVEHYGRALDALQGLGIVAVQAPDRPYSNRLFKLIEALYLDVTRRLADEIKPVAQPRERRPGRPPTAPGRPQKKVIRTRKKGTFIGDLKPAGSTLPIEVVEVRSEDNDQLLSMYSQKGEVWDEILQPAAARPPSAVRSLNLVKGEARKLLATLDEHLRRGNEYRRISRHPEEVQEFMQHQSDRFNSLATELDQAIQALPEKDRNNADRALVTHLLEAGARLTAKGDELRLQLCLDLPPTHANLEYLIEQKQVGVARYGERVPLSGERRDFIQEYALTDPQGKLLWYAHFHYANADTPKADYTVAHLKTKEQRKQSYYSLLAKADTPQAVVNVHRGLIGKALAERWFLPLAS</sequence>
<evidence type="ECO:0000259" key="2">
    <source>
        <dbReference type="Pfam" id="PF20178"/>
    </source>
</evidence>
<dbReference type="Proteomes" id="UP001164116">
    <property type="component" value="Chromosome"/>
</dbReference>
<gene>
    <name evidence="3" type="ORF">OSC50_10485</name>
</gene>
<reference evidence="3" key="1">
    <citation type="submission" date="2022-11" db="EMBL/GenBank/DDBJ databases">
        <title>Taxonomic description of a new Pseudomonas species.</title>
        <authorList>
            <person name="Tambong J.T."/>
        </authorList>
    </citation>
    <scope>NUCLEOTIDE SEQUENCE</scope>
    <source>
        <strain evidence="3">S1Bt42</strain>
    </source>
</reference>
<organism evidence="3 4">
    <name type="scientific">Pseudomonas quebecensis</name>
    <dbReference type="NCBI Taxonomy" id="2995174"/>
    <lineage>
        <taxon>Bacteria</taxon>
        <taxon>Pseudomonadati</taxon>
        <taxon>Pseudomonadota</taxon>
        <taxon>Gammaproteobacteria</taxon>
        <taxon>Pseudomonadales</taxon>
        <taxon>Pseudomonadaceae</taxon>
        <taxon>Pseudomonas</taxon>
    </lineage>
</organism>
<feature type="compositionally biased region" description="Basic and acidic residues" evidence="1">
    <location>
        <begin position="1263"/>
        <end position="1273"/>
    </location>
</feature>